<evidence type="ECO:0000313" key="2">
    <source>
        <dbReference type="EMBL" id="TQR17184.1"/>
    </source>
</evidence>
<keyword evidence="3" id="KW-1185">Reference proteome</keyword>
<dbReference type="Proteomes" id="UP000316626">
    <property type="component" value="Unassembled WGS sequence"/>
</dbReference>
<dbReference type="PANTHER" id="PTHR40032">
    <property type="entry name" value="EXPORTED PROTEIN-RELATED"/>
    <property type="match status" value="1"/>
</dbReference>
<accession>A0A544TIA0</accession>
<reference evidence="2 3" key="1">
    <citation type="submission" date="2019-06" db="EMBL/GenBank/DDBJ databases">
        <title>Psychrobacillus vulpis sp. nov., a new species isolated from feces of a red fox that inhabits in The Tablas de Daimiel Natural Park, Albacete, Spain.</title>
        <authorList>
            <person name="Rodriguez M."/>
            <person name="Reina J.C."/>
            <person name="Bejar V."/>
            <person name="Llamas I."/>
        </authorList>
    </citation>
    <scope>NUCLEOTIDE SEQUENCE [LARGE SCALE GENOMIC DNA]</scope>
    <source>
        <strain evidence="2 3">Z8</strain>
    </source>
</reference>
<sequence>MAVYNRSAAVAYAQKWWNSYNPAFPVFDVDCTNYVSQCLLAGGAPMRGKPNREKGWWLGNNTWSLSWSTPHSLRWYLAGSTIGLQATQVDSPTKLIQGDLIFYDFEGDGRFDHSTIVTSIQGGMPYVNAHTNNSQNRFWSYDDSYAHTPSTRYIFFHVKDNFS</sequence>
<feature type="domain" description="Putative amidase" evidence="1">
    <location>
        <begin position="4"/>
        <end position="149"/>
    </location>
</feature>
<evidence type="ECO:0000259" key="1">
    <source>
        <dbReference type="Pfam" id="PF12671"/>
    </source>
</evidence>
<comment type="caution">
    <text evidence="2">The sequence shown here is derived from an EMBL/GenBank/DDBJ whole genome shotgun (WGS) entry which is preliminary data.</text>
</comment>
<organism evidence="2 3">
    <name type="scientific">Psychrobacillus vulpis</name>
    <dbReference type="NCBI Taxonomy" id="2325572"/>
    <lineage>
        <taxon>Bacteria</taxon>
        <taxon>Bacillati</taxon>
        <taxon>Bacillota</taxon>
        <taxon>Bacilli</taxon>
        <taxon>Bacillales</taxon>
        <taxon>Bacillaceae</taxon>
        <taxon>Psychrobacillus</taxon>
    </lineage>
</organism>
<name>A0A544TIA0_9BACI</name>
<gene>
    <name evidence="2" type="ORF">FG384_18415</name>
</gene>
<dbReference type="PANTHER" id="PTHR40032:SF1">
    <property type="entry name" value="EXPORTED PROTEIN"/>
    <property type="match status" value="1"/>
</dbReference>
<proteinExistence type="predicted"/>
<dbReference type="EMBL" id="VDGI01000030">
    <property type="protein sequence ID" value="TQR17184.1"/>
    <property type="molecule type" value="Genomic_DNA"/>
</dbReference>
<dbReference type="Pfam" id="PF12671">
    <property type="entry name" value="Amidase_6"/>
    <property type="match status" value="1"/>
</dbReference>
<protein>
    <submittedName>
        <fullName evidence="2">Amidase domain-containing protein</fullName>
    </submittedName>
</protein>
<dbReference type="OrthoDB" id="9812429at2"/>
<evidence type="ECO:0000313" key="3">
    <source>
        <dbReference type="Proteomes" id="UP000316626"/>
    </source>
</evidence>
<dbReference type="RefSeq" id="WP_142644152.1">
    <property type="nucleotide sequence ID" value="NZ_VDGI01000030.1"/>
</dbReference>
<dbReference type="AlphaFoldDB" id="A0A544TIA0"/>
<dbReference type="InterPro" id="IPR024301">
    <property type="entry name" value="Amidase_6"/>
</dbReference>